<sequence>MQLNPLDIIQSDAEDEIQILLLHLAMLMLATILRNKSNALSKQEGEKLFKLCLTTEKQD</sequence>
<dbReference type="AlphaFoldDB" id="A0A9N9GAT0"/>
<gene>
    <name evidence="1" type="ORF">CPELLU_LOCUS6658</name>
</gene>
<dbReference type="EMBL" id="CAJVQA010004194">
    <property type="protein sequence ID" value="CAG8593665.1"/>
    <property type="molecule type" value="Genomic_DNA"/>
</dbReference>
<protein>
    <submittedName>
        <fullName evidence="1">7844_t:CDS:1</fullName>
    </submittedName>
</protein>
<evidence type="ECO:0000313" key="1">
    <source>
        <dbReference type="EMBL" id="CAG8593665.1"/>
    </source>
</evidence>
<reference evidence="1" key="1">
    <citation type="submission" date="2021-06" db="EMBL/GenBank/DDBJ databases">
        <authorList>
            <person name="Kallberg Y."/>
            <person name="Tangrot J."/>
            <person name="Rosling A."/>
        </authorList>
    </citation>
    <scope>NUCLEOTIDE SEQUENCE</scope>
    <source>
        <strain evidence="1">FL966</strain>
    </source>
</reference>
<dbReference type="Proteomes" id="UP000789759">
    <property type="component" value="Unassembled WGS sequence"/>
</dbReference>
<keyword evidence="2" id="KW-1185">Reference proteome</keyword>
<comment type="caution">
    <text evidence="1">The sequence shown here is derived from an EMBL/GenBank/DDBJ whole genome shotgun (WGS) entry which is preliminary data.</text>
</comment>
<name>A0A9N9GAT0_9GLOM</name>
<proteinExistence type="predicted"/>
<accession>A0A9N9GAT0</accession>
<organism evidence="1 2">
    <name type="scientific">Cetraspora pellucida</name>
    <dbReference type="NCBI Taxonomy" id="1433469"/>
    <lineage>
        <taxon>Eukaryota</taxon>
        <taxon>Fungi</taxon>
        <taxon>Fungi incertae sedis</taxon>
        <taxon>Mucoromycota</taxon>
        <taxon>Glomeromycotina</taxon>
        <taxon>Glomeromycetes</taxon>
        <taxon>Diversisporales</taxon>
        <taxon>Gigasporaceae</taxon>
        <taxon>Cetraspora</taxon>
    </lineage>
</organism>
<evidence type="ECO:0000313" key="2">
    <source>
        <dbReference type="Proteomes" id="UP000789759"/>
    </source>
</evidence>